<dbReference type="EMBL" id="JACHDS010000001">
    <property type="protein sequence ID" value="MBB6173284.1"/>
    <property type="molecule type" value="Genomic_DNA"/>
</dbReference>
<proteinExistence type="predicted"/>
<sequence>MSGEDRWRPPALVLVLLALLILVPVTAASSSRAGQAPPDGDDDGMAWLRRAAKAAHETSYAGVQAVTSGTGPEAETRVVQVVHRAGSGTEYGGPPGTTGAAPVVVAPSSTLLEMDGKLLRALADNYRVTRAGSGTICGRAATVVEARRANDTVAGRFWIDDTTGLPLRREVRDAAGRIAHSTEFTEFRTDVGADAAPMSAHHAWPWTAVASGEEPRGDGWPVPDHLDWDLRLIEVWSKGEAEDRVLHLSYSDGLSVVSVFVQRGRLDHESGGTGDGLTAVVEGGGTVLVDDAGQRRRVWEADGFVFTVLADAPEETVAAAVGGLPGPDGSGFWSRVARGFERIGSWPGA</sequence>
<dbReference type="AlphaFoldDB" id="A0A7X0D7R4"/>
<dbReference type="RefSeq" id="WP_343070592.1">
    <property type="nucleotide sequence ID" value="NZ_JACHDS010000001.1"/>
</dbReference>
<evidence type="ECO:0000259" key="1">
    <source>
        <dbReference type="Pfam" id="PF03888"/>
    </source>
</evidence>
<dbReference type="InterPro" id="IPR033434">
    <property type="entry name" value="MucB/RseB_N"/>
</dbReference>
<evidence type="ECO:0000313" key="3">
    <source>
        <dbReference type="Proteomes" id="UP000546642"/>
    </source>
</evidence>
<dbReference type="Gene3D" id="2.50.20.10">
    <property type="entry name" value="Lipoprotein localisation LolA/LolB/LppX"/>
    <property type="match status" value="1"/>
</dbReference>
<dbReference type="Proteomes" id="UP000546642">
    <property type="component" value="Unassembled WGS sequence"/>
</dbReference>
<name>A0A7X0D7R4_9ACTN</name>
<feature type="domain" description="MucB/RseB N-terminal" evidence="1">
    <location>
        <begin position="116"/>
        <end position="195"/>
    </location>
</feature>
<reference evidence="2 3" key="1">
    <citation type="submission" date="2020-08" db="EMBL/GenBank/DDBJ databases">
        <title>Sequencing the genomes of 1000 actinobacteria strains.</title>
        <authorList>
            <person name="Klenk H.-P."/>
        </authorList>
    </citation>
    <scope>NUCLEOTIDE SEQUENCE [LARGE SCALE GENOMIC DNA]</scope>
    <source>
        <strain evidence="2 3">DSM 46659</strain>
    </source>
</reference>
<keyword evidence="3" id="KW-1185">Reference proteome</keyword>
<organism evidence="2 3">
    <name type="scientific">Nocardiopsis mwathae</name>
    <dbReference type="NCBI Taxonomy" id="1472723"/>
    <lineage>
        <taxon>Bacteria</taxon>
        <taxon>Bacillati</taxon>
        <taxon>Actinomycetota</taxon>
        <taxon>Actinomycetes</taxon>
        <taxon>Streptosporangiales</taxon>
        <taxon>Nocardiopsidaceae</taxon>
        <taxon>Nocardiopsis</taxon>
    </lineage>
</organism>
<comment type="caution">
    <text evidence="2">The sequence shown here is derived from an EMBL/GenBank/DDBJ whole genome shotgun (WGS) entry which is preliminary data.</text>
</comment>
<protein>
    <submittedName>
        <fullName evidence="2">Sigma-E factor negative regulatory protein RseB</fullName>
    </submittedName>
</protein>
<evidence type="ECO:0000313" key="2">
    <source>
        <dbReference type="EMBL" id="MBB6173284.1"/>
    </source>
</evidence>
<gene>
    <name evidence="2" type="ORF">HNR23_003344</name>
</gene>
<dbReference type="Pfam" id="PF03888">
    <property type="entry name" value="MucB_RseB"/>
    <property type="match status" value="1"/>
</dbReference>
<dbReference type="Gene3D" id="3.30.200.100">
    <property type="entry name" value="MucB/RseB, C-terminal domain"/>
    <property type="match status" value="1"/>
</dbReference>
<accession>A0A7X0D7R4</accession>
<dbReference type="InterPro" id="IPR038484">
    <property type="entry name" value="MucB/RseB_C_sf"/>
</dbReference>